<dbReference type="PANTHER" id="PTHR24161">
    <property type="entry name" value="ANK_REP_REGION DOMAIN-CONTAINING PROTEIN-RELATED"/>
    <property type="match status" value="1"/>
</dbReference>
<comment type="caution">
    <text evidence="6">The sequence shown here is derived from an EMBL/GenBank/DDBJ whole genome shotgun (WGS) entry which is preliminary data.</text>
</comment>
<feature type="coiled-coil region" evidence="4">
    <location>
        <begin position="34"/>
        <end position="68"/>
    </location>
</feature>
<evidence type="ECO:0000256" key="3">
    <source>
        <dbReference type="PROSITE-ProRule" id="PRU00023"/>
    </source>
</evidence>
<evidence type="ECO:0000313" key="7">
    <source>
        <dbReference type="Proteomes" id="UP001642464"/>
    </source>
</evidence>
<dbReference type="PANTHER" id="PTHR24161:SF119">
    <property type="entry name" value="ANKYRIN REPEAT DOMAIN 44"/>
    <property type="match status" value="1"/>
</dbReference>
<keyword evidence="1" id="KW-0677">Repeat</keyword>
<dbReference type="InterPro" id="IPR002110">
    <property type="entry name" value="Ankyrin_rpt"/>
</dbReference>
<evidence type="ECO:0000313" key="6">
    <source>
        <dbReference type="EMBL" id="CAK9087457.1"/>
    </source>
</evidence>
<dbReference type="EMBL" id="CAXAMM010039574">
    <property type="protein sequence ID" value="CAK9087457.1"/>
    <property type="molecule type" value="Genomic_DNA"/>
</dbReference>
<feature type="repeat" description="ANK" evidence="3">
    <location>
        <begin position="419"/>
        <end position="451"/>
    </location>
</feature>
<dbReference type="Pfam" id="PF12796">
    <property type="entry name" value="Ank_2"/>
    <property type="match status" value="2"/>
</dbReference>
<feature type="repeat" description="ANK" evidence="3">
    <location>
        <begin position="353"/>
        <end position="385"/>
    </location>
</feature>
<dbReference type="SUPFAM" id="SSF48403">
    <property type="entry name" value="Ankyrin repeat"/>
    <property type="match status" value="1"/>
</dbReference>
<dbReference type="PROSITE" id="PS50088">
    <property type="entry name" value="ANK_REPEAT"/>
    <property type="match status" value="3"/>
</dbReference>
<organism evidence="6 7">
    <name type="scientific">Durusdinium trenchii</name>
    <dbReference type="NCBI Taxonomy" id="1381693"/>
    <lineage>
        <taxon>Eukaryota</taxon>
        <taxon>Sar</taxon>
        <taxon>Alveolata</taxon>
        <taxon>Dinophyceae</taxon>
        <taxon>Suessiales</taxon>
        <taxon>Symbiodiniaceae</taxon>
        <taxon>Durusdinium</taxon>
    </lineage>
</organism>
<dbReference type="InterPro" id="IPR036770">
    <property type="entry name" value="Ankyrin_rpt-contain_sf"/>
</dbReference>
<sequence>MPQSGSSSDAPLSAPIEVPYQELRQVKAELQRFDEQTQLDVKEFRHRIAEAERELSGLLRSTAEFRKEVDEGEAKWHKHQSYKKALDSTKPSEPMEHAPHVMTGLLLTAASAVSSAIGFAMIHIHKISGEEVVALDEHTIESLIGDYGNCVRGLKYFCEPLVDASIHRQRLLFKGETLSDHQKVSHLPRPSDLQVVILPFVEVDPDLRAEVLEAIFQDEGMEFEMLLRMPIDPNTTFEGRDLEPYSLASPELGDEPSLLSVASFNCRLDMVKALLNAGADTQQRTTPGLTPLHLASLSRDSQVAGVLCAAHADKDAQDPFGRTPLWFAALGDDSLMVHTLLRARANADIAGDEMQTPLWMACVKEAHGAVLLLLGAGANANISDDAGRSPLFMASGASSTRIAEPLLKAKADFGQADLLGRSPLWIASWSGRLPIVKLLVKAKADLDQLDVDGRSPLCIARQMGKKTVVKFLESAASARRAPKGAKGPFKKPAKSRSRVTKNEKVRAMRWRMWSN</sequence>
<name>A0ABP0QKI3_9DINO</name>
<dbReference type="Gene3D" id="1.25.40.20">
    <property type="entry name" value="Ankyrin repeat-containing domain"/>
    <property type="match status" value="1"/>
</dbReference>
<keyword evidence="2 3" id="KW-0040">ANK repeat</keyword>
<reference evidence="6 7" key="1">
    <citation type="submission" date="2024-02" db="EMBL/GenBank/DDBJ databases">
        <authorList>
            <person name="Chen Y."/>
            <person name="Shah S."/>
            <person name="Dougan E. K."/>
            <person name="Thang M."/>
            <person name="Chan C."/>
        </authorList>
    </citation>
    <scope>NUCLEOTIDE SEQUENCE [LARGE SCALE GENOMIC DNA]</scope>
</reference>
<evidence type="ECO:0000256" key="2">
    <source>
        <dbReference type="ARBA" id="ARBA00023043"/>
    </source>
</evidence>
<feature type="compositionally biased region" description="Basic residues" evidence="5">
    <location>
        <begin position="480"/>
        <end position="499"/>
    </location>
</feature>
<accession>A0ABP0QKI3</accession>
<evidence type="ECO:0000256" key="1">
    <source>
        <dbReference type="ARBA" id="ARBA00022737"/>
    </source>
</evidence>
<gene>
    <name evidence="6" type="ORF">SCF082_LOCUS41345</name>
</gene>
<feature type="repeat" description="ANK" evidence="3">
    <location>
        <begin position="287"/>
        <end position="319"/>
    </location>
</feature>
<dbReference type="Proteomes" id="UP001642464">
    <property type="component" value="Unassembled WGS sequence"/>
</dbReference>
<evidence type="ECO:0000256" key="4">
    <source>
        <dbReference type="SAM" id="Coils"/>
    </source>
</evidence>
<evidence type="ECO:0000256" key="5">
    <source>
        <dbReference type="SAM" id="MobiDB-lite"/>
    </source>
</evidence>
<proteinExistence type="predicted"/>
<dbReference type="PROSITE" id="PS50297">
    <property type="entry name" value="ANK_REP_REGION"/>
    <property type="match status" value="1"/>
</dbReference>
<feature type="region of interest" description="Disordered" evidence="5">
    <location>
        <begin position="479"/>
        <end position="501"/>
    </location>
</feature>
<keyword evidence="4" id="KW-0175">Coiled coil</keyword>
<keyword evidence="7" id="KW-1185">Reference proteome</keyword>
<dbReference type="SMART" id="SM00248">
    <property type="entry name" value="ANK"/>
    <property type="match status" value="7"/>
</dbReference>
<protein>
    <submittedName>
        <fullName evidence="6">Ankyrin-1 (ANK-1) (Ankyrin-R) (Erythrocyte ankyrin)</fullName>
    </submittedName>
</protein>